<accession>G5GJP5</accession>
<dbReference type="Proteomes" id="UP000003011">
    <property type="component" value="Unassembled WGS sequence"/>
</dbReference>
<name>G5GJP5_9FIRM</name>
<dbReference type="eggNOG" id="COG1961">
    <property type="taxonomic scope" value="Bacteria"/>
</dbReference>
<proteinExistence type="predicted"/>
<organism evidence="2 3">
    <name type="scientific">Johnsonella ignava ATCC 51276</name>
    <dbReference type="NCBI Taxonomy" id="679200"/>
    <lineage>
        <taxon>Bacteria</taxon>
        <taxon>Bacillati</taxon>
        <taxon>Bacillota</taxon>
        <taxon>Clostridia</taxon>
        <taxon>Lachnospirales</taxon>
        <taxon>Lachnospiraceae</taxon>
        <taxon>Johnsonella</taxon>
    </lineage>
</organism>
<keyword evidence="3" id="KW-1185">Reference proteome</keyword>
<dbReference type="HOGENOM" id="CLU_3080741_0_0_9"/>
<evidence type="ECO:0000313" key="3">
    <source>
        <dbReference type="Proteomes" id="UP000003011"/>
    </source>
</evidence>
<sequence length="52" mass="5915">MEQRSKVKKNSEKKSPKYGTTSHPFTGLLICADCGEKPSYREPAEHKGKKYD</sequence>
<comment type="caution">
    <text evidence="2">The sequence shown here is derived from an EMBL/GenBank/DDBJ whole genome shotgun (WGS) entry which is preliminary data.</text>
</comment>
<reference evidence="2 3" key="1">
    <citation type="submission" date="2011-08" db="EMBL/GenBank/DDBJ databases">
        <title>The Genome Sequence of Johnsonella ignava ATCC 51276.</title>
        <authorList>
            <consortium name="The Broad Institute Genome Sequencing Platform"/>
            <person name="Earl A."/>
            <person name="Ward D."/>
            <person name="Feldgarden M."/>
            <person name="Gevers D."/>
            <person name="Izard J."/>
            <person name="Blanton J.M."/>
            <person name="Baranova O.V."/>
            <person name="Dewhirst F.E."/>
            <person name="Young S.K."/>
            <person name="Zeng Q."/>
            <person name="Gargeya S."/>
            <person name="Fitzgerald M."/>
            <person name="Haas B."/>
            <person name="Abouelleil A."/>
            <person name="Alvarado L."/>
            <person name="Arachchi H.M."/>
            <person name="Berlin A."/>
            <person name="Brown A."/>
            <person name="Chapman S.B."/>
            <person name="Chen Z."/>
            <person name="Dunbar C."/>
            <person name="Freedman E."/>
            <person name="Gearin G."/>
            <person name="Gellesch M."/>
            <person name="Goldberg J."/>
            <person name="Griggs A."/>
            <person name="Gujja S."/>
            <person name="Heiman D."/>
            <person name="Howarth C."/>
            <person name="Larson L."/>
            <person name="Lui A."/>
            <person name="MacDonald P.J.P."/>
            <person name="Montmayeur A."/>
            <person name="Murphy C."/>
            <person name="Neiman D."/>
            <person name="Pearson M."/>
            <person name="Priest M."/>
            <person name="Roberts A."/>
            <person name="Saif S."/>
            <person name="Shea T."/>
            <person name="Shenoy N."/>
            <person name="Sisk P."/>
            <person name="Stolte C."/>
            <person name="Sykes S."/>
            <person name="Wortman J."/>
            <person name="Nusbaum C."/>
            <person name="Birren B."/>
        </authorList>
    </citation>
    <scope>NUCLEOTIDE SEQUENCE [LARGE SCALE GENOMIC DNA]</scope>
    <source>
        <strain evidence="2 3">ATCC 51276</strain>
    </source>
</reference>
<feature type="region of interest" description="Disordered" evidence="1">
    <location>
        <begin position="1"/>
        <end position="25"/>
    </location>
</feature>
<dbReference type="PATRIC" id="fig|679200.3.peg.1889"/>
<dbReference type="EMBL" id="ACZL01000030">
    <property type="protein sequence ID" value="EHI55066.1"/>
    <property type="molecule type" value="Genomic_DNA"/>
</dbReference>
<protein>
    <submittedName>
        <fullName evidence="2">Uncharacterized protein</fullName>
    </submittedName>
</protein>
<gene>
    <name evidence="2" type="ORF">HMPREF9333_01785</name>
</gene>
<evidence type="ECO:0000256" key="1">
    <source>
        <dbReference type="SAM" id="MobiDB-lite"/>
    </source>
</evidence>
<evidence type="ECO:0000313" key="2">
    <source>
        <dbReference type="EMBL" id="EHI55066.1"/>
    </source>
</evidence>
<dbReference type="AlphaFoldDB" id="G5GJP5"/>
<feature type="compositionally biased region" description="Basic and acidic residues" evidence="1">
    <location>
        <begin position="1"/>
        <end position="15"/>
    </location>
</feature>